<proteinExistence type="predicted"/>
<dbReference type="EMBL" id="MN740532">
    <property type="protein sequence ID" value="QHU31744.1"/>
    <property type="molecule type" value="Genomic_DNA"/>
</dbReference>
<dbReference type="AlphaFoldDB" id="A0A6C0LQ88"/>
<sequence length="92" mass="10637">MYAKAQAHRLANEYAEEQTKNIMGIPYVGEYTRIYAERFDELYMTFRSTHLVNFIDKLYETYKNTPNLCEHHGLLVKPVAVNSAQPVGSHAQ</sequence>
<name>A0A6C0LQ88_9ZZZZ</name>
<reference evidence="1" key="1">
    <citation type="journal article" date="2020" name="Nature">
        <title>Giant virus diversity and host interactions through global metagenomics.</title>
        <authorList>
            <person name="Schulz F."/>
            <person name="Roux S."/>
            <person name="Paez-Espino D."/>
            <person name="Jungbluth S."/>
            <person name="Walsh D.A."/>
            <person name="Denef V.J."/>
            <person name="McMahon K.D."/>
            <person name="Konstantinidis K.T."/>
            <person name="Eloe-Fadrosh E.A."/>
            <person name="Kyrpides N.C."/>
            <person name="Woyke T."/>
        </authorList>
    </citation>
    <scope>NUCLEOTIDE SEQUENCE</scope>
    <source>
        <strain evidence="1">GVMAG-M-3300027963-41</strain>
    </source>
</reference>
<accession>A0A6C0LQ88</accession>
<organism evidence="1">
    <name type="scientific">viral metagenome</name>
    <dbReference type="NCBI Taxonomy" id="1070528"/>
    <lineage>
        <taxon>unclassified sequences</taxon>
        <taxon>metagenomes</taxon>
        <taxon>organismal metagenomes</taxon>
    </lineage>
</organism>
<evidence type="ECO:0000313" key="1">
    <source>
        <dbReference type="EMBL" id="QHU31744.1"/>
    </source>
</evidence>
<protein>
    <submittedName>
        <fullName evidence="1">Uncharacterized protein</fullName>
    </submittedName>
</protein>